<sequence>MRGCKSVFCFSFMSFYSETRQEELQGCYKPKLCDPATSLLRSCSAIGWLRGS</sequence>
<evidence type="ECO:0000313" key="1">
    <source>
        <dbReference type="EMBL" id="KAK7155815.1"/>
    </source>
</evidence>
<name>A0AAN9H7H5_9TELE</name>
<reference evidence="1 2" key="1">
    <citation type="submission" date="2024-02" db="EMBL/GenBank/DDBJ databases">
        <title>Chromosome-level genome assembly of the Eurasian Minnow (Phoxinus phoxinus).</title>
        <authorList>
            <person name="Oriowo T.O."/>
            <person name="Martin S."/>
            <person name="Stange M."/>
            <person name="Chrysostomakis Y."/>
            <person name="Brown T."/>
            <person name="Winkler S."/>
            <person name="Kukowka S."/>
            <person name="Myers E.W."/>
            <person name="Bohne A."/>
        </authorList>
    </citation>
    <scope>NUCLEOTIDE SEQUENCE [LARGE SCALE GENOMIC DNA]</scope>
    <source>
        <strain evidence="1">ZFMK-TIS-60720</strain>
        <tissue evidence="1">Whole Organism</tissue>
    </source>
</reference>
<keyword evidence="2" id="KW-1185">Reference proteome</keyword>
<accession>A0AAN9H7H5</accession>
<dbReference type="AlphaFoldDB" id="A0AAN9H7H5"/>
<proteinExistence type="predicted"/>
<evidence type="ECO:0000313" key="2">
    <source>
        <dbReference type="Proteomes" id="UP001364617"/>
    </source>
</evidence>
<dbReference type="Proteomes" id="UP001364617">
    <property type="component" value="Unassembled WGS sequence"/>
</dbReference>
<organism evidence="1 2">
    <name type="scientific">Phoxinus phoxinus</name>
    <name type="common">Eurasian minnow</name>
    <dbReference type="NCBI Taxonomy" id="58324"/>
    <lineage>
        <taxon>Eukaryota</taxon>
        <taxon>Metazoa</taxon>
        <taxon>Chordata</taxon>
        <taxon>Craniata</taxon>
        <taxon>Vertebrata</taxon>
        <taxon>Euteleostomi</taxon>
        <taxon>Actinopterygii</taxon>
        <taxon>Neopterygii</taxon>
        <taxon>Teleostei</taxon>
        <taxon>Ostariophysi</taxon>
        <taxon>Cypriniformes</taxon>
        <taxon>Leuciscidae</taxon>
        <taxon>Phoxininae</taxon>
        <taxon>Phoxinus</taxon>
    </lineage>
</organism>
<dbReference type="EMBL" id="JAYKXH010000010">
    <property type="protein sequence ID" value="KAK7155815.1"/>
    <property type="molecule type" value="Genomic_DNA"/>
</dbReference>
<protein>
    <submittedName>
        <fullName evidence="1">Uncharacterized protein</fullName>
    </submittedName>
</protein>
<comment type="caution">
    <text evidence="1">The sequence shown here is derived from an EMBL/GenBank/DDBJ whole genome shotgun (WGS) entry which is preliminary data.</text>
</comment>
<gene>
    <name evidence="1" type="ORF">R3I93_010467</name>
</gene>